<comment type="subcellular location">
    <subcellularLocation>
        <location evidence="1">Membrane</location>
        <topology evidence="1">Multi-pass membrane protein</topology>
    </subcellularLocation>
</comment>
<dbReference type="EMBL" id="JADFTS010000004">
    <property type="protein sequence ID" value="KAF9612350.1"/>
    <property type="molecule type" value="Genomic_DNA"/>
</dbReference>
<dbReference type="GO" id="GO:0016020">
    <property type="term" value="C:membrane"/>
    <property type="evidence" value="ECO:0007669"/>
    <property type="project" value="UniProtKB-SubCell"/>
</dbReference>
<evidence type="ECO:0000313" key="7">
    <source>
        <dbReference type="Proteomes" id="UP000631114"/>
    </source>
</evidence>
<evidence type="ECO:0000256" key="4">
    <source>
        <dbReference type="ARBA" id="ARBA00022989"/>
    </source>
</evidence>
<dbReference type="Proteomes" id="UP000631114">
    <property type="component" value="Unassembled WGS sequence"/>
</dbReference>
<evidence type="ECO:0000256" key="3">
    <source>
        <dbReference type="ARBA" id="ARBA00022692"/>
    </source>
</evidence>
<keyword evidence="5" id="KW-0472">Membrane</keyword>
<evidence type="ECO:0000256" key="2">
    <source>
        <dbReference type="ARBA" id="ARBA00022448"/>
    </source>
</evidence>
<keyword evidence="7" id="KW-1185">Reference proteome</keyword>
<proteinExistence type="predicted"/>
<keyword evidence="3" id="KW-0812">Transmembrane</keyword>
<organism evidence="6 7">
    <name type="scientific">Coptis chinensis</name>
    <dbReference type="NCBI Taxonomy" id="261450"/>
    <lineage>
        <taxon>Eukaryota</taxon>
        <taxon>Viridiplantae</taxon>
        <taxon>Streptophyta</taxon>
        <taxon>Embryophyta</taxon>
        <taxon>Tracheophyta</taxon>
        <taxon>Spermatophyta</taxon>
        <taxon>Magnoliopsida</taxon>
        <taxon>Ranunculales</taxon>
        <taxon>Ranunculaceae</taxon>
        <taxon>Coptidoideae</taxon>
        <taxon>Coptis</taxon>
    </lineage>
</organism>
<evidence type="ECO:0000256" key="5">
    <source>
        <dbReference type="ARBA" id="ARBA00023136"/>
    </source>
</evidence>
<gene>
    <name evidence="6" type="ORF">IFM89_039068</name>
</gene>
<accession>A0A835I4B3</accession>
<dbReference type="AlphaFoldDB" id="A0A835I4B3"/>
<sequence length="183" mass="19536">VGLLISQTLLYPRVERILGPIMAARIAAVLTIPVLASYPFIAKLSGFNLSLLLNYETFLNNVFQVRSIHYHWTISYAEQCCGQDHHQRGAANGISMTGMSIFRAFGPAIGGVLIGGVSVDKSGIGGLGRISDGGGQSGEAIESAKQQNHSQHLNDDIITTVLLVVPANSLSELRRTYASNGLT</sequence>
<evidence type="ECO:0000313" key="6">
    <source>
        <dbReference type="EMBL" id="KAF9612350.1"/>
    </source>
</evidence>
<keyword evidence="2" id="KW-0813">Transport</keyword>
<dbReference type="PANTHER" id="PTHR23504:SF15">
    <property type="entry name" value="MAJOR FACILITATOR SUPERFAMILY (MFS) PROFILE DOMAIN-CONTAINING PROTEIN"/>
    <property type="match status" value="1"/>
</dbReference>
<feature type="non-terminal residue" evidence="6">
    <location>
        <position position="1"/>
    </location>
</feature>
<dbReference type="PANTHER" id="PTHR23504">
    <property type="entry name" value="MAJOR FACILITATOR SUPERFAMILY DOMAIN-CONTAINING PROTEIN 10"/>
    <property type="match status" value="1"/>
</dbReference>
<comment type="caution">
    <text evidence="6">The sequence shown here is derived from an EMBL/GenBank/DDBJ whole genome shotgun (WGS) entry which is preliminary data.</text>
</comment>
<protein>
    <submittedName>
        <fullName evidence="6">Uncharacterized protein</fullName>
    </submittedName>
</protein>
<keyword evidence="4" id="KW-1133">Transmembrane helix</keyword>
<reference evidence="6 7" key="1">
    <citation type="submission" date="2020-10" db="EMBL/GenBank/DDBJ databases">
        <title>The Coptis chinensis genome and diversification of protoberbering-type alkaloids.</title>
        <authorList>
            <person name="Wang B."/>
            <person name="Shu S."/>
            <person name="Song C."/>
            <person name="Liu Y."/>
        </authorList>
    </citation>
    <scope>NUCLEOTIDE SEQUENCE [LARGE SCALE GENOMIC DNA]</scope>
    <source>
        <strain evidence="6">HL-2020</strain>
        <tissue evidence="6">Leaf</tissue>
    </source>
</reference>
<evidence type="ECO:0000256" key="1">
    <source>
        <dbReference type="ARBA" id="ARBA00004141"/>
    </source>
</evidence>
<name>A0A835I4B3_9MAGN</name>
<dbReference type="OrthoDB" id="10262656at2759"/>